<dbReference type="Pfam" id="PF07035">
    <property type="entry name" value="RMC1_C"/>
    <property type="match status" value="1"/>
</dbReference>
<dbReference type="InterPro" id="IPR009755">
    <property type="entry name" value="RMC1_C"/>
</dbReference>
<organism evidence="5 6">
    <name type="scientific">Brachionus calyciflorus</name>
    <dbReference type="NCBI Taxonomy" id="104777"/>
    <lineage>
        <taxon>Eukaryota</taxon>
        <taxon>Metazoa</taxon>
        <taxon>Spiralia</taxon>
        <taxon>Gnathifera</taxon>
        <taxon>Rotifera</taxon>
        <taxon>Eurotatoria</taxon>
        <taxon>Monogononta</taxon>
        <taxon>Pseudotrocha</taxon>
        <taxon>Ploima</taxon>
        <taxon>Brachionidae</taxon>
        <taxon>Brachionus</taxon>
    </lineage>
</organism>
<dbReference type="EMBL" id="CAJNOC010000614">
    <property type="protein sequence ID" value="CAF0782953.1"/>
    <property type="molecule type" value="Genomic_DNA"/>
</dbReference>
<evidence type="ECO:0000259" key="3">
    <source>
        <dbReference type="Pfam" id="PF21029"/>
    </source>
</evidence>
<proteinExistence type="predicted"/>
<feature type="region of interest" description="Disordered" evidence="1">
    <location>
        <begin position="1301"/>
        <end position="1324"/>
    </location>
</feature>
<feature type="domain" description="Regulator of MON1-CCZ1 complex N-terminal" evidence="3">
    <location>
        <begin position="3088"/>
        <end position="3208"/>
    </location>
</feature>
<feature type="domain" description="Epg5-like TPR" evidence="4">
    <location>
        <begin position="1448"/>
        <end position="1613"/>
    </location>
</feature>
<dbReference type="InterPro" id="IPR049040">
    <property type="entry name" value="RMC1_N"/>
</dbReference>
<dbReference type="Pfam" id="PF21029">
    <property type="entry name" value="RMC1_N"/>
    <property type="match status" value="1"/>
</dbReference>
<dbReference type="GO" id="GO:0035658">
    <property type="term" value="C:Mon1-Ccz1 complex"/>
    <property type="evidence" value="ECO:0007669"/>
    <property type="project" value="InterPro"/>
</dbReference>
<dbReference type="PANTHER" id="PTHR12897:SF4">
    <property type="entry name" value="REGULATOR OF MON1-CCZ1 COMPLEX"/>
    <property type="match status" value="1"/>
</dbReference>
<gene>
    <name evidence="5" type="ORF">OXX778_LOCUS5561</name>
</gene>
<feature type="compositionally biased region" description="Basic and acidic residues" evidence="1">
    <location>
        <begin position="1"/>
        <end position="10"/>
    </location>
</feature>
<protein>
    <recommendedName>
        <fullName evidence="7">Ectopic P granules protein 5-like protein</fullName>
    </recommendedName>
</protein>
<dbReference type="Proteomes" id="UP000663879">
    <property type="component" value="Unassembled WGS sequence"/>
</dbReference>
<accession>A0A813RE45</accession>
<dbReference type="InterPro" id="IPR040371">
    <property type="entry name" value="RMC1"/>
</dbReference>
<evidence type="ECO:0000259" key="4">
    <source>
        <dbReference type="Pfam" id="PF26573"/>
    </source>
</evidence>
<feature type="compositionally biased region" description="Acidic residues" evidence="1">
    <location>
        <begin position="414"/>
        <end position="425"/>
    </location>
</feature>
<dbReference type="PANTHER" id="PTHR12897">
    <property type="entry name" value="COLON CANCER-ASSOCIATED PROTEIN MIC1"/>
    <property type="match status" value="1"/>
</dbReference>
<feature type="region of interest" description="Disordered" evidence="1">
    <location>
        <begin position="1"/>
        <end position="31"/>
    </location>
</feature>
<feature type="region of interest" description="Disordered" evidence="1">
    <location>
        <begin position="405"/>
        <end position="425"/>
    </location>
</feature>
<dbReference type="Pfam" id="PF26573">
    <property type="entry name" value="TPR_Epg5_2"/>
    <property type="match status" value="1"/>
</dbReference>
<reference evidence="5" key="1">
    <citation type="submission" date="2021-02" db="EMBL/GenBank/DDBJ databases">
        <authorList>
            <person name="Nowell W R."/>
        </authorList>
    </citation>
    <scope>NUCLEOTIDE SEQUENCE</scope>
    <source>
        <strain evidence="5">Ploen Becks lab</strain>
    </source>
</reference>
<name>A0A813RE45_9BILA</name>
<evidence type="ECO:0000313" key="6">
    <source>
        <dbReference type="Proteomes" id="UP000663879"/>
    </source>
</evidence>
<feature type="domain" description="Mic1" evidence="2">
    <location>
        <begin position="3486"/>
        <end position="3739"/>
    </location>
</feature>
<evidence type="ECO:0000256" key="1">
    <source>
        <dbReference type="SAM" id="MobiDB-lite"/>
    </source>
</evidence>
<feature type="region of interest" description="Disordered" evidence="1">
    <location>
        <begin position="56"/>
        <end position="76"/>
    </location>
</feature>
<sequence length="3759" mass="437728">MAEAVKEITKQKIATKTRKKETSTEEEISNELTDLDLERRSKSLKIFINNLEPSLPEATAPSVFEPPDQETPKTSQDKGYYEIITEKAQQIKQNEKEQFSHLNTVLSDIKTSQINNTKPIVEIASAPQAPLVEDFNLAKIKEINKLQYPKLNWNQTIEQSSIDSDLNRFYESDQLCKDLEVYYKCKIISNDLFNQNLICDFIKIHSNLNEFQYDPSNTSRHYKHEFFELINDYYEARRLVLKCERHINEYKWIAITEQMSKIWSFEKYTIESFGICGDQQRCRHELTSEKAYLNRLELTKLQDMFYELRFNLIKNGLISAQFCSKLAKLKLESYINEFLLKFNFNKNFDNENYSNLNNQLKILIDILFYFYRKVTRPSNKTTNSNSIKNSDNADIYYEIDAHQNESQNRNLKTDEDENEDEDDENLSDEIIKSNLSDWIKTLCCLALNESNTNRIEALKIQNTSLITKFSTLHFDNIFYVLQHLLHVPGALNFSYLIQLPFLSLENPSENSELYKTLNLNSSKSDSLINLYFDNYLKLIASFSYGILYRQEFLGLSKSLIDRAKQKPNSQTTDPLSETQWQFIDLEGESETIESILVDINEDDLIQLYYQIPFNNLFSFLWKYLEYQGRSSNQQALKIPDGNFRKNYVSMKIISFLDFLSRLSIRSLLIYNRLKFKNFSKLIGKTLREIIKFISTLLDRNYQIDNLRTHYDNFIKRIFTTILYSARLKSIRWTILNQFNIGKLNLKTKWLLLSIMCGIDVFHPNFEIFFKAENTRPIDYINQSLLNDLEYILVKESSNTNDIELLTFLRTLHFLIDLENTCSNPPQEEIEFMSQVIKVIFKISYCYPSTRDICYKEGNSILFAISSAYPCLIGFILSEIDVDLEKIGKKCLYLCTELPLSKWLPYIDLKKDMFFIQKSLLQNVPNSILFRFATNLIDNLNFSMSTREKSEAYLTRIDSNLQGLINSYGLIDLGTVFKIRLSIILFELHSRLTNYTYFNKNDERLFGSLANFDELNQAYYKLTKEKRLEIVYWIWSTFYRMNLFFKIDSLRLIDYLEDLTFVYAPMSTHFITGNYLCKFYQIYLGISQRNEISMSGEESESSQTIIQLVHQPKCPLESYLRLVYTCSSNNLNDIFEHSIELIQNILNTNKKFGNNMTKISYLIIFDWFDNLIRKFLEMNRLEELRQSILKNLLKINQIVLLLFTFNTNQFKLTDNYCVKIEKNFRKYPPPQGYEPYLLIWTEILVKSTKNWFKYKNIVKLIDYLICYTFKNSLKNGLNFINLTLLEEFLNLAKNDFGINENSRPASTSSTSSIPNQESQNTSWTPSSISWLSSSLSYVVSTTTSQLTNSVGAAIGAFTNTNSEFFESNQQNFSYDKRLYKECPYIGFYLSLCEERIEAQLSLWTVFRSFLLGINDPLGNSLEISTSNLNSVSFIETCWKKTLSLINKTNNLSLNFSPQRLMLFKWCERAVELDYDHPLLILYWQKFFSIYLDKDYHSTLNQLHRSSSFDTDLNTQQPVQSVTFKLFTSTSQINSLLKQMKKNLELTSQHYAYRETYDPQINELMSKLFYALSLWIDETRLHDPNLYLPALPVHYEPNLLNKIFSKNSDFWTEFIEVSKLDAYLKSVGKNVEKIKSNSSHSLGTINSLSSSSGLFFKQNDRLVLKLPSLNELNLNFRSPLKDKFGDSIENLLRLESMGSASSRDEANLILNISEHLIKNIYKYNKDYINHNLNHMLKLDDKLTNKYLIHLWHNEMCEKYVQVGCTSLVNPMHQCSRPAMVKFVYEIATKRDQLRHEIRENRSSYDKLISNFTDLTSQSKFPHDEIVVSMVALSQLIKRLLRNHHFKPSEESNNGYILTKLFYLLIDLYESHMNHPNDVLNPAKSITSTQTKAINLTGWSILFKNNDSFDVLNEQFNADSIHLYMFDLIHLIGTNFIHSTEGRRSPNGHRKTNQHVLLEKIIQKLTSTINMSNVIENSATLSRPSSSGSQIPSTRRSSSILLNLTRNKLSLMSLCAQYVEPNDLDLFNEFYMSILCSISSILLNETRNESESDPNLPSLDSTEMINQKFSIILQLLTKFSFINLNYLLKNEPDESQARKICTDFVDINLNFLTELNLEGLSCSTNLPDIINEEIKKRDHNLKLILDQCIDNYISILNVSYPFYFEFILRKTLEFSSFPHALKYGSKSLITFLNILKQNELIMINEGCNLTKWKYEDSFKYLKEFFMFEKSKFSHTKKSFLSHWSIFSRQLSQLFSNLTLFYFDKFLYKDYDSTKFNSIFNILCDLYLVWIESSTVLEITSNSQIDVKEIYKNEISTIESRHELTNQTPTNSHSAILIMIDSFFETFHFLLERVQSTLKNYALNKLIHFYYEQIVCPLSFISQINDNTLDCYHECMSKFSTTWFGDSNFEPDYRSVNLMCEISSNPITRPLKFLAFNIVCYFDLNKITDSYFRQPEIKPIQINDLLRCFLQLLTEFCLRDSIRESDRFDTLLRPVYNQAEVLQCWSMLSDNSYSSIVMERFLPSADYRYVFASRGTDRGLLMILLKSAAEFYSLAERNSLSCFSSAKRRTYLKVICELLLKPSVQVVKTDLESFQNCIMNLLTDIETFSISAVTENSINSLNLNHEIQLLIDESLCLITQGDTSLNEIYQSLFESWLSSSKDSPILTHFINRLSRNYNLLISEKNNEKYCRLLELCIEVFYETSRSDLDCEEIEKNLLLSKTGTNSDGWKILMNEIDFIKIVQNNLDDLFESKLLQNSSYLLLNCYMTQRLALLKASMSYEDGCLKYTEKILSSFLNGQSKPRCSKEEKFILILNKLLDFYLNLAINSSGNLKLETIIGEQILKLVNLLSFYGEDTLSANNPCSEGQSLGSDLLASIGLNILAKKSQFSLKFRFFCRSMAICLLKQVLIVKNLDQVKLFPDLSGLKKDEFGYKIRLSHLDNGGLSNESFNLGHHSSSDVTNVLSSSLPTSNSNKLGNEDSVLHQKYNQIVKQVAYQFHLIYQTKMYTQFNQPNLTELANYVNEKLTQQAQYFCLPQCLNMSKYLSLKLFNDKSMNEIDDNRENLDAKDSKIELLALNDNPICFEPISSLTNVFFDRDNQQIFCVRSNGVGGVVAKGSKSDSNLTFRMEDKGNVATIKFNPNMSVLAIRRRDKCAIDFLNFKNSQPQSNEYSQAFRAKSIQFQECYWLDNNEILLVSEQGFEHYQLFPEKRALKLVKYFSMPLNWLIWSREAQVFIVSTGSYGSILYPYVYTKGTFMKLPKFEADLPLPVNVAKYRHAPDANQSGNRYFLNESDVVVGKIYNEFYVMIIRQMSFGNPNIDPKTRRSSTALTNGFSEIAMYKLLTDSPAKKTNILKINLSGRFTFNIIDELIIVHHRNSYSSLIFDIRIPGEFDGYTTCNHPIIKKASIELKKTDESQQSNFYKLSSSPPKYTPALTEIYSMNWIMFLPDVIIDAKLGFFWHIELNLKNGDLRPFSEFENDNLKLTEFLLNRKNTKLHVLKVVENVIQTKSSLKTIGNIFDKINEVYRVSFYLLQNEINQTLGGEVGSLLNNQNEENKSVKNQIPFIEQYDMHNLILYPLLDDEKWWNSNSKFTIAIIVEYFRSLNCNSIPIEHYLYKLLVNALIKANQLYQLHQYLQYHVLSDSKPLACLLLSIQSTYSAANQLALDMLKRLGTANEEIIDVLLSSNLVLSALRFAVQTGIVDDLNPGKFLETAKDLEDPAIYYETFKFFEERNMRLRGTPYFKIDENCDFYVQHFNQLFNKVV</sequence>
<dbReference type="OrthoDB" id="26384at2759"/>
<evidence type="ECO:0000259" key="2">
    <source>
        <dbReference type="Pfam" id="PF07035"/>
    </source>
</evidence>
<keyword evidence="6" id="KW-1185">Reference proteome</keyword>
<dbReference type="InterPro" id="IPR058750">
    <property type="entry name" value="TPR_Epg5"/>
</dbReference>
<evidence type="ECO:0008006" key="7">
    <source>
        <dbReference type="Google" id="ProtNLM"/>
    </source>
</evidence>
<evidence type="ECO:0000313" key="5">
    <source>
        <dbReference type="EMBL" id="CAF0782953.1"/>
    </source>
</evidence>
<dbReference type="GO" id="GO:0005765">
    <property type="term" value="C:lysosomal membrane"/>
    <property type="evidence" value="ECO:0007669"/>
    <property type="project" value="TreeGrafter"/>
</dbReference>
<dbReference type="GO" id="GO:0031902">
    <property type="term" value="C:late endosome membrane"/>
    <property type="evidence" value="ECO:0007669"/>
    <property type="project" value="TreeGrafter"/>
</dbReference>
<dbReference type="GO" id="GO:0010506">
    <property type="term" value="P:regulation of autophagy"/>
    <property type="evidence" value="ECO:0007669"/>
    <property type="project" value="InterPro"/>
</dbReference>
<comment type="caution">
    <text evidence="5">The sequence shown here is derived from an EMBL/GenBank/DDBJ whole genome shotgun (WGS) entry which is preliminary data.</text>
</comment>